<dbReference type="Gene3D" id="1.20.1280.50">
    <property type="match status" value="1"/>
</dbReference>
<gene>
    <name evidence="3 4" type="primary">LOC114244326</name>
</gene>
<evidence type="ECO:0000313" key="3">
    <source>
        <dbReference type="RefSeq" id="XP_028031889.1"/>
    </source>
</evidence>
<dbReference type="SMART" id="SM00256">
    <property type="entry name" value="FBOX"/>
    <property type="match status" value="1"/>
</dbReference>
<keyword evidence="2" id="KW-1185">Reference proteome</keyword>
<feature type="domain" description="F-box" evidence="1">
    <location>
        <begin position="175"/>
        <end position="221"/>
    </location>
</feature>
<sequence length="284" mass="32682">MMDLMIEESTTEKVPKLLENIIKSILERKKSKPIEKIDILCGLLTAMLIENNLIHLNDSGGTKDNIPPENYHCELFFKSADGPNETCFAMRGFQNIPITVVMTPLGDTAIINAILKSLKMETHSTCLRITQYVVSSTVENVPCMFRDLKNFAHTVKNNIISPVKSSILKYYGYPSASLVGIPEEILWKILLNLPVEDILSLCKTCNALKTMIDDNCLWHELYKRDYKKDPQLGNKDWKKQYVEKYIYECNHRAQVVRQMSETVNDYRDYPHVLGYVNNPLWDTI</sequence>
<dbReference type="GO" id="GO:0019901">
    <property type="term" value="F:protein kinase binding"/>
    <property type="evidence" value="ECO:0007669"/>
    <property type="project" value="InterPro"/>
</dbReference>
<dbReference type="OrthoDB" id="101791at2759"/>
<dbReference type="GO" id="GO:1903599">
    <property type="term" value="P:positive regulation of autophagy of mitochondrion"/>
    <property type="evidence" value="ECO:0007669"/>
    <property type="project" value="TreeGrafter"/>
</dbReference>
<dbReference type="InterPro" id="IPR036047">
    <property type="entry name" value="F-box-like_dom_sf"/>
</dbReference>
<dbReference type="PROSITE" id="PS50181">
    <property type="entry name" value="FBOX"/>
    <property type="match status" value="1"/>
</dbReference>
<dbReference type="RefSeq" id="XP_028031890.1">
    <property type="nucleotide sequence ID" value="XM_028176089.1"/>
</dbReference>
<dbReference type="PANTHER" id="PTHR15537">
    <property type="entry name" value="F-BOX ONLY PROTEIN 7"/>
    <property type="match status" value="1"/>
</dbReference>
<dbReference type="KEGG" id="bman:114244326"/>
<reference evidence="3 4" key="1">
    <citation type="submission" date="2025-04" db="UniProtKB">
        <authorList>
            <consortium name="RefSeq"/>
        </authorList>
    </citation>
    <scope>IDENTIFICATION</scope>
    <source>
        <tissue evidence="3 4">Silk gland</tissue>
    </source>
</reference>
<dbReference type="RefSeq" id="XP_028031889.1">
    <property type="nucleotide sequence ID" value="XM_028176088.1"/>
</dbReference>
<dbReference type="GeneID" id="114244326"/>
<name>A0A6J2JQQ1_BOMMA</name>
<proteinExistence type="predicted"/>
<dbReference type="InterPro" id="IPR001810">
    <property type="entry name" value="F-box_dom"/>
</dbReference>
<dbReference type="SUPFAM" id="SSF81383">
    <property type="entry name" value="F-box domain"/>
    <property type="match status" value="1"/>
</dbReference>
<protein>
    <submittedName>
        <fullName evidence="3">F-box only protein 7-like isoform X1</fullName>
    </submittedName>
    <submittedName>
        <fullName evidence="4">F-box only protein 7-like isoform X2</fullName>
    </submittedName>
</protein>
<dbReference type="InterPro" id="IPR047118">
    <property type="entry name" value="Fbxo7"/>
</dbReference>
<dbReference type="AlphaFoldDB" id="A0A6J2JQQ1"/>
<evidence type="ECO:0000259" key="1">
    <source>
        <dbReference type="PROSITE" id="PS50181"/>
    </source>
</evidence>
<evidence type="ECO:0000313" key="2">
    <source>
        <dbReference type="Proteomes" id="UP000504629"/>
    </source>
</evidence>
<organism evidence="2 4">
    <name type="scientific">Bombyx mandarina</name>
    <name type="common">Wild silk moth</name>
    <name type="synonym">Wild silkworm</name>
    <dbReference type="NCBI Taxonomy" id="7092"/>
    <lineage>
        <taxon>Eukaryota</taxon>
        <taxon>Metazoa</taxon>
        <taxon>Ecdysozoa</taxon>
        <taxon>Arthropoda</taxon>
        <taxon>Hexapoda</taxon>
        <taxon>Insecta</taxon>
        <taxon>Pterygota</taxon>
        <taxon>Neoptera</taxon>
        <taxon>Endopterygota</taxon>
        <taxon>Lepidoptera</taxon>
        <taxon>Glossata</taxon>
        <taxon>Ditrysia</taxon>
        <taxon>Bombycoidea</taxon>
        <taxon>Bombycidae</taxon>
        <taxon>Bombycinae</taxon>
        <taxon>Bombyx</taxon>
    </lineage>
</organism>
<dbReference type="PANTHER" id="PTHR15537:SF2">
    <property type="entry name" value="F-BOX ONLY PROTEIN 7"/>
    <property type="match status" value="1"/>
</dbReference>
<dbReference type="Gene3D" id="3.40.1000.30">
    <property type="match status" value="1"/>
</dbReference>
<dbReference type="Pfam" id="PF12937">
    <property type="entry name" value="F-box-like"/>
    <property type="match status" value="1"/>
</dbReference>
<evidence type="ECO:0000313" key="4">
    <source>
        <dbReference type="RefSeq" id="XP_028031890.1"/>
    </source>
</evidence>
<accession>A0A6J2JQQ1</accession>
<dbReference type="Proteomes" id="UP000504629">
    <property type="component" value="Unplaced"/>
</dbReference>